<feature type="domain" description="ABC transmembrane type-1" evidence="11">
    <location>
        <begin position="47"/>
        <end position="351"/>
    </location>
</feature>
<reference evidence="12" key="1">
    <citation type="journal article" date="2007" name="ISME J.">
        <title>Genomic plasticity in prokaryotes: the case of the square haloarchaeon.</title>
        <authorList>
            <person name="Cuadros-Orellana S."/>
            <person name="Martin-Cuadrado A.B."/>
            <person name="Legault B."/>
            <person name="D'Auria G."/>
            <person name="Zhaxybayeva O."/>
            <person name="Papke R.T."/>
            <person name="Rodriguez-Valera F."/>
        </authorList>
    </citation>
    <scope>NUCLEOTIDE SEQUENCE</scope>
</reference>
<dbReference type="InterPro" id="IPR003439">
    <property type="entry name" value="ABC_transporter-like_ATP-bd"/>
</dbReference>
<keyword evidence="7 9" id="KW-1133">Transmembrane helix</keyword>
<dbReference type="PROSITE" id="PS50929">
    <property type="entry name" value="ABC_TM1F"/>
    <property type="match status" value="1"/>
</dbReference>
<evidence type="ECO:0000256" key="7">
    <source>
        <dbReference type="ARBA" id="ARBA00022989"/>
    </source>
</evidence>
<evidence type="ECO:0000256" key="1">
    <source>
        <dbReference type="ARBA" id="ARBA00004651"/>
    </source>
</evidence>
<accession>A5YS66</accession>
<dbReference type="Pfam" id="PF00664">
    <property type="entry name" value="ABC_membrane"/>
    <property type="match status" value="1"/>
</dbReference>
<dbReference type="PANTHER" id="PTHR24221">
    <property type="entry name" value="ATP-BINDING CASSETTE SUB-FAMILY B"/>
    <property type="match status" value="1"/>
</dbReference>
<evidence type="ECO:0000256" key="6">
    <source>
        <dbReference type="ARBA" id="ARBA00022840"/>
    </source>
</evidence>
<dbReference type="PROSITE" id="PS50893">
    <property type="entry name" value="ABC_TRANSPORTER_2"/>
    <property type="match status" value="1"/>
</dbReference>
<dbReference type="InterPro" id="IPR027417">
    <property type="entry name" value="P-loop_NTPase"/>
</dbReference>
<evidence type="ECO:0000256" key="3">
    <source>
        <dbReference type="ARBA" id="ARBA00022475"/>
    </source>
</evidence>
<evidence type="ECO:0000256" key="2">
    <source>
        <dbReference type="ARBA" id="ARBA00022448"/>
    </source>
</evidence>
<evidence type="ECO:0000256" key="4">
    <source>
        <dbReference type="ARBA" id="ARBA00022692"/>
    </source>
</evidence>
<dbReference type="EMBL" id="EF583985">
    <property type="protein sequence ID" value="ABQ75823.1"/>
    <property type="molecule type" value="Genomic_DNA"/>
</dbReference>
<dbReference type="InterPro" id="IPR017871">
    <property type="entry name" value="ABC_transporter-like_CS"/>
</dbReference>
<dbReference type="GO" id="GO:0140359">
    <property type="term" value="F:ABC-type transporter activity"/>
    <property type="evidence" value="ECO:0007669"/>
    <property type="project" value="InterPro"/>
</dbReference>
<keyword evidence="4 9" id="KW-0812">Transmembrane</keyword>
<dbReference type="GO" id="GO:0005886">
    <property type="term" value="C:plasma membrane"/>
    <property type="evidence" value="ECO:0007669"/>
    <property type="project" value="UniProtKB-SubCell"/>
</dbReference>
<evidence type="ECO:0000256" key="5">
    <source>
        <dbReference type="ARBA" id="ARBA00022741"/>
    </source>
</evidence>
<dbReference type="GO" id="GO:0016887">
    <property type="term" value="F:ATP hydrolysis activity"/>
    <property type="evidence" value="ECO:0007669"/>
    <property type="project" value="InterPro"/>
</dbReference>
<keyword evidence="8 9" id="KW-0472">Membrane</keyword>
<evidence type="ECO:0000256" key="8">
    <source>
        <dbReference type="ARBA" id="ARBA00023136"/>
    </source>
</evidence>
<dbReference type="InterPro" id="IPR039421">
    <property type="entry name" value="Type_1_exporter"/>
</dbReference>
<organism evidence="12">
    <name type="scientific">uncultured haloarchaeon</name>
    <dbReference type="NCBI Taxonomy" id="160804"/>
    <lineage>
        <taxon>Archaea</taxon>
        <taxon>Methanobacteriati</taxon>
        <taxon>Methanobacteriota</taxon>
        <taxon>Stenosarchaea group</taxon>
        <taxon>Halobacteria</taxon>
        <taxon>Halobacteriales</taxon>
        <taxon>Halobacteriaceae</taxon>
        <taxon>environmental samples</taxon>
    </lineage>
</organism>
<dbReference type="SUPFAM" id="SSF90123">
    <property type="entry name" value="ABC transporter transmembrane region"/>
    <property type="match status" value="1"/>
</dbReference>
<keyword evidence="6 12" id="KW-0067">ATP-binding</keyword>
<dbReference type="PROSITE" id="PS00211">
    <property type="entry name" value="ABC_TRANSPORTER_1"/>
    <property type="match status" value="1"/>
</dbReference>
<comment type="subcellular location">
    <subcellularLocation>
        <location evidence="1">Cell membrane</location>
        <topology evidence="1">Multi-pass membrane protein</topology>
    </subcellularLocation>
</comment>
<evidence type="ECO:0000259" key="10">
    <source>
        <dbReference type="PROSITE" id="PS50893"/>
    </source>
</evidence>
<keyword evidence="5" id="KW-0547">Nucleotide-binding</keyword>
<dbReference type="Pfam" id="PF00005">
    <property type="entry name" value="ABC_tran"/>
    <property type="match status" value="1"/>
</dbReference>
<sequence>MARRRFGEESFFIIVYMSLRNLSEQLKYNSVFWMYLSHWAKYRKYILIAVVSGAIGTALTQIPQVAFGLVIEVIDPSVTQSQFPFADSLLSAEAQARTTQVSIVFFISIFLIATFRFISGYVWDVFKESFQKSVRVDCYESIQELHPRRFIQRSSGEYLSVIESDVKQVGDLPRTVLSGVSNDIVNVLTTGVVLFSLNWQFSMLLLAPVPLIGWYAFRFNTVIEPLYQETRQSSASLTEQLSSSIRGILTVRSYVAEEREIERVQKASERVQNTRLAVSKTWLSYAQVFGVTSRFSSFLVLSVGAFWVINGPPLFFTQPLTTGELAVFFTNATLLIQPATSLRSYVDEYKDAKASADRVYSIIQTQLKDTKQFENEFRKINGDVQFEDVTFSYSFDETDPLKQLNETTTESESDTDQDDTFLFGPVSCEINSGETIGIVGRSGSGKTTFIRLLLRFIDPDAGTIRVDKRDISRYDPQSLRDHIGYVEQQPYIFDSTLEDNIRYGNITASKQELDESIEKAALQDPIAAMEDGLNTDLGESGSRMSGGEKQRVAIARAILSDPEVLVLDEATSHVDNITESKIQTAINEATEDRTTIIIAHRLSTIRNADKIFVFDSGKIVEQGSHEDLLAIEDGLYDELWSKHIGKIS</sequence>
<keyword evidence="2" id="KW-0813">Transport</keyword>
<evidence type="ECO:0000313" key="12">
    <source>
        <dbReference type="EMBL" id="ABQ75823.1"/>
    </source>
</evidence>
<feature type="domain" description="ABC transporter" evidence="10">
    <location>
        <begin position="384"/>
        <end position="641"/>
    </location>
</feature>
<proteinExistence type="predicted"/>
<dbReference type="GO" id="GO:0005524">
    <property type="term" value="F:ATP binding"/>
    <property type="evidence" value="ECO:0007669"/>
    <property type="project" value="UniProtKB-KW"/>
</dbReference>
<dbReference type="Gene3D" id="1.20.1560.10">
    <property type="entry name" value="ABC transporter type 1, transmembrane domain"/>
    <property type="match status" value="1"/>
</dbReference>
<keyword evidence="3" id="KW-1003">Cell membrane</keyword>
<feature type="transmembrane region" description="Helical" evidence="9">
    <location>
        <begin position="103"/>
        <end position="123"/>
    </location>
</feature>
<dbReference type="FunFam" id="3.40.50.300:FF:000221">
    <property type="entry name" value="Multidrug ABC transporter ATP-binding protein"/>
    <property type="match status" value="1"/>
</dbReference>
<feature type="transmembrane region" description="Helical" evidence="9">
    <location>
        <begin position="197"/>
        <end position="217"/>
    </location>
</feature>
<dbReference type="InterPro" id="IPR036640">
    <property type="entry name" value="ABC1_TM_sf"/>
</dbReference>
<dbReference type="PANTHER" id="PTHR24221:SF654">
    <property type="entry name" value="ATP-BINDING CASSETTE SUB-FAMILY B MEMBER 6"/>
    <property type="match status" value="1"/>
</dbReference>
<dbReference type="InterPro" id="IPR011527">
    <property type="entry name" value="ABC1_TM_dom"/>
</dbReference>
<evidence type="ECO:0000256" key="9">
    <source>
        <dbReference type="SAM" id="Phobius"/>
    </source>
</evidence>
<dbReference type="InterPro" id="IPR003593">
    <property type="entry name" value="AAA+_ATPase"/>
</dbReference>
<evidence type="ECO:0000259" key="11">
    <source>
        <dbReference type="PROSITE" id="PS50929"/>
    </source>
</evidence>
<dbReference type="Gene3D" id="3.40.50.300">
    <property type="entry name" value="P-loop containing nucleotide triphosphate hydrolases"/>
    <property type="match status" value="1"/>
</dbReference>
<protein>
    <submittedName>
        <fullName evidence="12">ABC-type multidrug transport system, ATP-binding and permease protein</fullName>
    </submittedName>
</protein>
<name>A5YS66_9EURY</name>
<dbReference type="AlphaFoldDB" id="A5YS66"/>
<dbReference type="SUPFAM" id="SSF52540">
    <property type="entry name" value="P-loop containing nucleoside triphosphate hydrolases"/>
    <property type="match status" value="1"/>
</dbReference>
<dbReference type="SMART" id="SM00382">
    <property type="entry name" value="AAA"/>
    <property type="match status" value="1"/>
</dbReference>